<evidence type="ECO:0000313" key="2">
    <source>
        <dbReference type="EMBL" id="QGQ21455.1"/>
    </source>
</evidence>
<proteinExistence type="predicted"/>
<organism evidence="2 3">
    <name type="scientific">Gimesia benthica</name>
    <dbReference type="NCBI Taxonomy" id="2608982"/>
    <lineage>
        <taxon>Bacteria</taxon>
        <taxon>Pseudomonadati</taxon>
        <taxon>Planctomycetota</taxon>
        <taxon>Planctomycetia</taxon>
        <taxon>Planctomycetales</taxon>
        <taxon>Planctomycetaceae</taxon>
        <taxon>Gimesia</taxon>
    </lineage>
</organism>
<sequence length="115" mass="12145">MAHNETALTTVATVSTELEAALLIDLLAEQGITATQTGGLTAQFRAEAPGGVEVMVLQDQQAAARAIIAENEALNAQYQSAVQDAEYTTSLRKFGYWTLIIGNAVALLILLVLAI</sequence>
<dbReference type="Proteomes" id="UP000427281">
    <property type="component" value="Chromosome"/>
</dbReference>
<evidence type="ECO:0000256" key="1">
    <source>
        <dbReference type="SAM" id="Phobius"/>
    </source>
</evidence>
<dbReference type="KEGG" id="gim:F1728_01535"/>
<dbReference type="EMBL" id="CP043930">
    <property type="protein sequence ID" value="QGQ21455.1"/>
    <property type="molecule type" value="Genomic_DNA"/>
</dbReference>
<dbReference type="RefSeq" id="WP_155362609.1">
    <property type="nucleotide sequence ID" value="NZ_CP043930.1"/>
</dbReference>
<reference evidence="2 3" key="1">
    <citation type="submission" date="2019-09" db="EMBL/GenBank/DDBJ databases">
        <title>Gimesia benthica sp. nov., a novel bacterium isolated from deep-sea water of the Northwest Indian Ocean.</title>
        <authorList>
            <person name="Dai X."/>
        </authorList>
    </citation>
    <scope>NUCLEOTIDE SEQUENCE [LARGE SCALE GENOMIC DNA]</scope>
    <source>
        <strain evidence="2 3">E7</strain>
    </source>
</reference>
<name>A0A6I6A7W1_9PLAN</name>
<keyword evidence="1" id="KW-0812">Transmembrane</keyword>
<protein>
    <submittedName>
        <fullName evidence="2">Uncharacterized protein</fullName>
    </submittedName>
</protein>
<keyword evidence="1" id="KW-1133">Transmembrane helix</keyword>
<keyword evidence="1" id="KW-0472">Membrane</keyword>
<feature type="transmembrane region" description="Helical" evidence="1">
    <location>
        <begin position="94"/>
        <end position="114"/>
    </location>
</feature>
<keyword evidence="3" id="KW-1185">Reference proteome</keyword>
<gene>
    <name evidence="2" type="ORF">F1728_01535</name>
</gene>
<accession>A0A6I6A7W1</accession>
<dbReference type="AlphaFoldDB" id="A0A6I6A7W1"/>
<evidence type="ECO:0000313" key="3">
    <source>
        <dbReference type="Proteomes" id="UP000427281"/>
    </source>
</evidence>